<dbReference type="InterPro" id="IPR037359">
    <property type="entry name" value="NST/OST"/>
</dbReference>
<sequence length="298" mass="34159">MNGNPAIMICVGATKAGTSSLYRYLHDHPDCHMRSIKEIHYFDTVDFDDYEHQFDVYARLRADLIGRQSTARMNSNLWKVDNLQRQIDDVDEIVRILKLGREGVSDYLFYLLDGIGDKKIAGDITPGYGLLTEERLREMAHMAPDVRFVFLMRDPVDRLWSHVRMQATRQRQPGEEVAIKARRIMNRTMKKGMETHIPERGDYAGIVEKLKRAVPEDKLFVGFTEDVLSGEGLSSLCAFLGISEKPVDEEPHAHEGVHLKLTDKQRHEAAQFLAPQYAYVEKSFGPLPARWQANMARI</sequence>
<dbReference type="OrthoDB" id="981508at2"/>
<dbReference type="AlphaFoldDB" id="A0A291GBL1"/>
<keyword evidence="3" id="KW-1185">Reference proteome</keyword>
<evidence type="ECO:0000313" key="2">
    <source>
        <dbReference type="EMBL" id="ATG47432.1"/>
    </source>
</evidence>
<dbReference type="SUPFAM" id="SSF52540">
    <property type="entry name" value="P-loop containing nucleoside triphosphate hydrolases"/>
    <property type="match status" value="1"/>
</dbReference>
<reference evidence="2 3" key="1">
    <citation type="submission" date="2017-06" db="EMBL/GenBank/DDBJ databases">
        <title>Celeribacter sp. TSPH2 complete genome sequence.</title>
        <authorList>
            <person name="Woo J.-H."/>
            <person name="Kim H.-S."/>
        </authorList>
    </citation>
    <scope>NUCLEOTIDE SEQUENCE [LARGE SCALE GENOMIC DNA]</scope>
    <source>
        <strain evidence="2 3">TSPH2</strain>
    </source>
</reference>
<dbReference type="Proteomes" id="UP000217935">
    <property type="component" value="Chromosome"/>
</dbReference>
<keyword evidence="1 2" id="KW-0808">Transferase</keyword>
<dbReference type="STRING" id="1758178.GCA_001550095_00156"/>
<evidence type="ECO:0000256" key="1">
    <source>
        <dbReference type="ARBA" id="ARBA00022679"/>
    </source>
</evidence>
<name>A0A291GBL1_9RHOB</name>
<dbReference type="InterPro" id="IPR027417">
    <property type="entry name" value="P-loop_NTPase"/>
</dbReference>
<dbReference type="KEGG" id="ceh:CEW89_07535"/>
<gene>
    <name evidence="2" type="ORF">CEW89_07535</name>
</gene>
<evidence type="ECO:0000313" key="3">
    <source>
        <dbReference type="Proteomes" id="UP000217935"/>
    </source>
</evidence>
<dbReference type="PANTHER" id="PTHR10605:SF56">
    <property type="entry name" value="BIFUNCTIONAL HEPARAN SULFATE N-DEACETYLASE_N-SULFOTRANSFERASE"/>
    <property type="match status" value="1"/>
</dbReference>
<accession>A0A291GBL1</accession>
<dbReference type="GO" id="GO:0008146">
    <property type="term" value="F:sulfotransferase activity"/>
    <property type="evidence" value="ECO:0007669"/>
    <property type="project" value="InterPro"/>
</dbReference>
<dbReference type="EMBL" id="CP022196">
    <property type="protein sequence ID" value="ATG47432.1"/>
    <property type="molecule type" value="Genomic_DNA"/>
</dbReference>
<dbReference type="RefSeq" id="WP_066704118.1">
    <property type="nucleotide sequence ID" value="NZ_CP022196.1"/>
</dbReference>
<protein>
    <submittedName>
        <fullName evidence="2">Sulfotransferase family protein</fullName>
    </submittedName>
</protein>
<dbReference type="Gene3D" id="3.40.50.300">
    <property type="entry name" value="P-loop containing nucleotide triphosphate hydrolases"/>
    <property type="match status" value="1"/>
</dbReference>
<organism evidence="2 3">
    <name type="scientific">Celeribacter ethanolicus</name>
    <dbReference type="NCBI Taxonomy" id="1758178"/>
    <lineage>
        <taxon>Bacteria</taxon>
        <taxon>Pseudomonadati</taxon>
        <taxon>Pseudomonadota</taxon>
        <taxon>Alphaproteobacteria</taxon>
        <taxon>Rhodobacterales</taxon>
        <taxon>Roseobacteraceae</taxon>
        <taxon>Celeribacter</taxon>
    </lineage>
</organism>
<dbReference type="PANTHER" id="PTHR10605">
    <property type="entry name" value="HEPARAN SULFATE SULFOTRANSFERASE"/>
    <property type="match status" value="1"/>
</dbReference>
<proteinExistence type="predicted"/>
<dbReference type="Pfam" id="PF13469">
    <property type="entry name" value="Sulfotransfer_3"/>
    <property type="match status" value="1"/>
</dbReference>